<name>A0A9N9DS79_9GLOM</name>
<accession>A0A9N9DS79</accession>
<keyword evidence="3" id="KW-1185">Reference proteome</keyword>
<evidence type="ECO:0000313" key="2">
    <source>
        <dbReference type="EMBL" id="CAG8651535.1"/>
    </source>
</evidence>
<dbReference type="EMBL" id="CAJVPY010005840">
    <property type="protein sequence ID" value="CAG8651535.1"/>
    <property type="molecule type" value="Genomic_DNA"/>
</dbReference>
<dbReference type="Proteomes" id="UP000789405">
    <property type="component" value="Unassembled WGS sequence"/>
</dbReference>
<reference evidence="2" key="1">
    <citation type="submission" date="2021-06" db="EMBL/GenBank/DDBJ databases">
        <authorList>
            <person name="Kallberg Y."/>
            <person name="Tangrot J."/>
            <person name="Rosling A."/>
        </authorList>
    </citation>
    <scope>NUCLEOTIDE SEQUENCE</scope>
    <source>
        <strain evidence="2">MA453B</strain>
    </source>
</reference>
<feature type="compositionally biased region" description="Polar residues" evidence="1">
    <location>
        <begin position="14"/>
        <end position="42"/>
    </location>
</feature>
<protein>
    <submittedName>
        <fullName evidence="2">21750_t:CDS:1</fullName>
    </submittedName>
</protein>
<organism evidence="2 3">
    <name type="scientific">Dentiscutata erythropus</name>
    <dbReference type="NCBI Taxonomy" id="1348616"/>
    <lineage>
        <taxon>Eukaryota</taxon>
        <taxon>Fungi</taxon>
        <taxon>Fungi incertae sedis</taxon>
        <taxon>Mucoromycota</taxon>
        <taxon>Glomeromycotina</taxon>
        <taxon>Glomeromycetes</taxon>
        <taxon>Diversisporales</taxon>
        <taxon>Gigasporaceae</taxon>
        <taxon>Dentiscutata</taxon>
    </lineage>
</organism>
<comment type="caution">
    <text evidence="2">The sequence shown here is derived from an EMBL/GenBank/DDBJ whole genome shotgun (WGS) entry which is preliminary data.</text>
</comment>
<proteinExistence type="predicted"/>
<feature type="region of interest" description="Disordered" evidence="1">
    <location>
        <begin position="1"/>
        <end position="52"/>
    </location>
</feature>
<sequence>AAEKEPKIRKMSKKSTQNATITRNESSATNESVETVAASTCQDPEAQDSDRA</sequence>
<evidence type="ECO:0000313" key="3">
    <source>
        <dbReference type="Proteomes" id="UP000789405"/>
    </source>
</evidence>
<evidence type="ECO:0000256" key="1">
    <source>
        <dbReference type="SAM" id="MobiDB-lite"/>
    </source>
</evidence>
<gene>
    <name evidence="2" type="ORF">DERYTH_LOCUS10209</name>
</gene>
<dbReference type="AlphaFoldDB" id="A0A9N9DS79"/>
<feature type="non-terminal residue" evidence="2">
    <location>
        <position position="1"/>
    </location>
</feature>